<dbReference type="GO" id="GO:0005930">
    <property type="term" value="C:axoneme"/>
    <property type="evidence" value="ECO:0007669"/>
    <property type="project" value="TreeGrafter"/>
</dbReference>
<evidence type="ECO:0000256" key="10">
    <source>
        <dbReference type="SAM" id="Phobius"/>
    </source>
</evidence>
<name>A0A672J7L5_SALFA</name>
<evidence type="ECO:0000313" key="11">
    <source>
        <dbReference type="Ensembl" id="ENSSFAP00005050176.1"/>
    </source>
</evidence>
<reference evidence="11" key="2">
    <citation type="submission" date="2025-08" db="UniProtKB">
        <authorList>
            <consortium name="Ensembl"/>
        </authorList>
    </citation>
    <scope>IDENTIFICATION</scope>
</reference>
<keyword evidence="10" id="KW-0472">Membrane</keyword>
<feature type="transmembrane region" description="Helical" evidence="10">
    <location>
        <begin position="344"/>
        <end position="365"/>
    </location>
</feature>
<evidence type="ECO:0000256" key="9">
    <source>
        <dbReference type="SAM" id="Coils"/>
    </source>
</evidence>
<sequence length="381" mass="45168">YKEYEKKVKELSEEKETYRRSLETEVKKLQNCTMDATHKIDETLTKLLEKKEKYVVAIYQVSKYTTAASLLCIEFHDLRFSRQDEIVEEVKRQEEEVKVFHEAYDCIVAEDKILDKDFRKDFFDVPNSVVDALYKLFKRRPRFVTPTDLLKEHRLCASLPPDALGKMLKAMEDLDSPENMPGGLNPSIWERFCAIRRTKVESEHQVKLKALTLAEMQAFLQRRRDEEKAAEQEIKNLSEKNRLLTDTMVQVILKQGQVELSATDLTVDYTDLILYHRSVVDHLRKQIRMLGEEKIATMVKRKDVRKGTIQLEWEHKVLRKKIEDLHDKARNIKMLRLSEEQRHMTVIMFLFYSVFCLLHLIFLYFTSQILLMKRTNLNWGS</sequence>
<evidence type="ECO:0000313" key="12">
    <source>
        <dbReference type="Proteomes" id="UP000472267"/>
    </source>
</evidence>
<dbReference type="PANTHER" id="PTHR14885:SF1">
    <property type="entry name" value="CILIA- AND FLAGELLA-ASSOCIATED PROTEIN 43"/>
    <property type="match status" value="1"/>
</dbReference>
<keyword evidence="6 9" id="KW-0175">Coiled coil</keyword>
<dbReference type="Pfam" id="PF25828">
    <property type="entry name" value="CC_Cfap43"/>
    <property type="match status" value="1"/>
</dbReference>
<feature type="coiled-coil region" evidence="9">
    <location>
        <begin position="220"/>
        <end position="247"/>
    </location>
</feature>
<evidence type="ECO:0000256" key="5">
    <source>
        <dbReference type="ARBA" id="ARBA00022737"/>
    </source>
</evidence>
<keyword evidence="7" id="KW-0206">Cytoskeleton</keyword>
<dbReference type="AlphaFoldDB" id="A0A672J7L5"/>
<evidence type="ECO:0000256" key="6">
    <source>
        <dbReference type="ARBA" id="ARBA00023054"/>
    </source>
</evidence>
<reference evidence="11" key="1">
    <citation type="submission" date="2019-06" db="EMBL/GenBank/DDBJ databases">
        <authorList>
            <consortium name="Wellcome Sanger Institute Data Sharing"/>
        </authorList>
    </citation>
    <scope>NUCLEOTIDE SEQUENCE [LARGE SCALE GENOMIC DNA]</scope>
</reference>
<dbReference type="Ensembl" id="ENSSFAT00005051807.1">
    <property type="protein sequence ID" value="ENSSFAP00005050176.1"/>
    <property type="gene ID" value="ENSSFAG00005024220.1"/>
</dbReference>
<dbReference type="OMA" id="ININHWK"/>
<evidence type="ECO:0000256" key="1">
    <source>
        <dbReference type="ARBA" id="ARBA00004138"/>
    </source>
</evidence>
<dbReference type="PANTHER" id="PTHR14885">
    <property type="entry name" value="CILIA- AND FLAGELLA-ASSOCIATED PROTEIN 43-RELATED"/>
    <property type="match status" value="1"/>
</dbReference>
<evidence type="ECO:0000256" key="3">
    <source>
        <dbReference type="ARBA" id="ARBA00022490"/>
    </source>
</evidence>
<evidence type="ECO:0000256" key="4">
    <source>
        <dbReference type="ARBA" id="ARBA00022574"/>
    </source>
</evidence>
<feature type="coiled-coil region" evidence="9">
    <location>
        <begin position="1"/>
        <end position="28"/>
    </location>
</feature>
<reference evidence="11" key="3">
    <citation type="submission" date="2025-09" db="UniProtKB">
        <authorList>
            <consortium name="Ensembl"/>
        </authorList>
    </citation>
    <scope>IDENTIFICATION</scope>
</reference>
<keyword evidence="5" id="KW-0677">Repeat</keyword>
<comment type="subcellular location">
    <subcellularLocation>
        <location evidence="1">Cell projection</location>
        <location evidence="1">Cilium</location>
    </subcellularLocation>
    <subcellularLocation>
        <location evidence="2">Cytoplasm</location>
        <location evidence="2">Cytoskeleton</location>
    </subcellularLocation>
</comment>
<keyword evidence="8" id="KW-0966">Cell projection</keyword>
<keyword evidence="4" id="KW-0853">WD repeat</keyword>
<keyword evidence="10" id="KW-1133">Transmembrane helix</keyword>
<keyword evidence="12" id="KW-1185">Reference proteome</keyword>
<dbReference type="Proteomes" id="UP000472267">
    <property type="component" value="Chromosome 13"/>
</dbReference>
<accession>A0A672J7L5</accession>
<evidence type="ECO:0000256" key="2">
    <source>
        <dbReference type="ARBA" id="ARBA00004245"/>
    </source>
</evidence>
<organism evidence="11 12">
    <name type="scientific">Salarias fasciatus</name>
    <name type="common">Jewelled blenny</name>
    <name type="synonym">Blennius fasciatus</name>
    <dbReference type="NCBI Taxonomy" id="181472"/>
    <lineage>
        <taxon>Eukaryota</taxon>
        <taxon>Metazoa</taxon>
        <taxon>Chordata</taxon>
        <taxon>Craniata</taxon>
        <taxon>Vertebrata</taxon>
        <taxon>Euteleostomi</taxon>
        <taxon>Actinopterygii</taxon>
        <taxon>Neopterygii</taxon>
        <taxon>Teleostei</taxon>
        <taxon>Neoteleostei</taxon>
        <taxon>Acanthomorphata</taxon>
        <taxon>Ovalentaria</taxon>
        <taxon>Blenniimorphae</taxon>
        <taxon>Blenniiformes</taxon>
        <taxon>Blennioidei</taxon>
        <taxon>Blenniidae</taxon>
        <taxon>Salariinae</taxon>
        <taxon>Salarias</taxon>
    </lineage>
</organism>
<keyword evidence="10" id="KW-0812">Transmembrane</keyword>
<evidence type="ECO:0000256" key="7">
    <source>
        <dbReference type="ARBA" id="ARBA00023212"/>
    </source>
</evidence>
<proteinExistence type="predicted"/>
<dbReference type="InParanoid" id="A0A672J7L5"/>
<evidence type="ECO:0000256" key="8">
    <source>
        <dbReference type="ARBA" id="ARBA00023273"/>
    </source>
</evidence>
<dbReference type="GO" id="GO:0007288">
    <property type="term" value="P:sperm axoneme assembly"/>
    <property type="evidence" value="ECO:0007669"/>
    <property type="project" value="TreeGrafter"/>
</dbReference>
<keyword evidence="3" id="KW-0963">Cytoplasm</keyword>
<protein>
    <submittedName>
        <fullName evidence="11">Uncharacterized protein</fullName>
    </submittedName>
</protein>